<organism evidence="4 5">
    <name type="scientific">Ooceraea biroi</name>
    <name type="common">Clonal raider ant</name>
    <name type="synonym">Cerapachys biroi</name>
    <dbReference type="NCBI Taxonomy" id="2015173"/>
    <lineage>
        <taxon>Eukaryota</taxon>
        <taxon>Metazoa</taxon>
        <taxon>Ecdysozoa</taxon>
        <taxon>Arthropoda</taxon>
        <taxon>Hexapoda</taxon>
        <taxon>Insecta</taxon>
        <taxon>Pterygota</taxon>
        <taxon>Neoptera</taxon>
        <taxon>Endopterygota</taxon>
        <taxon>Hymenoptera</taxon>
        <taxon>Apocrita</taxon>
        <taxon>Aculeata</taxon>
        <taxon>Formicoidea</taxon>
        <taxon>Formicidae</taxon>
        <taxon>Dorylinae</taxon>
        <taxon>Ooceraea</taxon>
    </lineage>
</organism>
<dbReference type="EMBL" id="KK107293">
    <property type="protein sequence ID" value="EZA53242.1"/>
    <property type="molecule type" value="Genomic_DNA"/>
</dbReference>
<feature type="transmembrane region" description="Helical" evidence="2">
    <location>
        <begin position="318"/>
        <end position="341"/>
    </location>
</feature>
<protein>
    <submittedName>
        <fullName evidence="4">Uncharacterized protein</fullName>
    </submittedName>
</protein>
<keyword evidence="2" id="KW-0812">Transmembrane</keyword>
<evidence type="ECO:0000313" key="4">
    <source>
        <dbReference type="EMBL" id="EZA53242.1"/>
    </source>
</evidence>
<dbReference type="OrthoDB" id="8122776at2759"/>
<proteinExistence type="predicted"/>
<keyword evidence="5" id="KW-1185">Reference proteome</keyword>
<dbReference type="STRING" id="2015173.A0A026WAW5"/>
<gene>
    <name evidence="4" type="ORF">X777_06321</name>
</gene>
<keyword evidence="2" id="KW-0472">Membrane</keyword>
<feature type="region of interest" description="Disordered" evidence="1">
    <location>
        <begin position="103"/>
        <end position="129"/>
    </location>
</feature>
<reference evidence="4 5" key="1">
    <citation type="journal article" date="2014" name="Curr. Biol.">
        <title>The genome of the clonal raider ant Cerapachys biroi.</title>
        <authorList>
            <person name="Oxley P.R."/>
            <person name="Ji L."/>
            <person name="Fetter-Pruneda I."/>
            <person name="McKenzie S.K."/>
            <person name="Li C."/>
            <person name="Hu H."/>
            <person name="Zhang G."/>
            <person name="Kronauer D.J."/>
        </authorList>
    </citation>
    <scope>NUCLEOTIDE SEQUENCE [LARGE SCALE GENOMIC DNA]</scope>
</reference>
<dbReference type="OMA" id="IDFSWPF"/>
<sequence>MSYHAREHLKQRLHPIVAVFLLHLTLVSSHEALSSNHHSTPDASTLKIEAKESEASITLGKDLVLGPPVFTKASIIANFSNSHDITSTKIDSFVTPTIISQVSSGERGGSVSRKPASRDAGSRGSHSHYWANKGSKAAWKTDSYLEALKHSRTSDDPREGIVRIDSKTSVNRREYVQGPIYKSETEYGSTYASKNPRVVYGGPGASSPSDSYTQFFKPSADYNDRYGAPQNHYGPPQNSYGPQDDSSFYQQSSSHGPPGNSYLPPQQGYGPSIHTSVPTPIYGAPYALPDVSHISILPSFDLGLPFALKLNAFTIAKIILKLVIFKMIVKFIAAICLLLFIPKLEIIKKKVSNKDNDDEEERSLSSPYTSSRTLNDLESIVRSSIEKYEAQDGARSNTTEKCTTLVCRVTEAFTFHESWTDYLSLFKSYMEEERQLTKQEEK</sequence>
<evidence type="ECO:0000256" key="1">
    <source>
        <dbReference type="SAM" id="MobiDB-lite"/>
    </source>
</evidence>
<evidence type="ECO:0000313" key="5">
    <source>
        <dbReference type="Proteomes" id="UP000053097"/>
    </source>
</evidence>
<dbReference type="Proteomes" id="UP000053097">
    <property type="component" value="Unassembled WGS sequence"/>
</dbReference>
<dbReference type="AlphaFoldDB" id="A0A026WAW5"/>
<name>A0A026WAW5_OOCBI</name>
<feature type="chain" id="PRO_5001545648" evidence="3">
    <location>
        <begin position="30"/>
        <end position="442"/>
    </location>
</feature>
<evidence type="ECO:0000256" key="3">
    <source>
        <dbReference type="SAM" id="SignalP"/>
    </source>
</evidence>
<keyword evidence="3" id="KW-0732">Signal</keyword>
<keyword evidence="2" id="KW-1133">Transmembrane helix</keyword>
<feature type="region of interest" description="Disordered" evidence="1">
    <location>
        <begin position="224"/>
        <end position="269"/>
    </location>
</feature>
<feature type="compositionally biased region" description="Low complexity" evidence="1">
    <location>
        <begin position="103"/>
        <end position="113"/>
    </location>
</feature>
<evidence type="ECO:0000256" key="2">
    <source>
        <dbReference type="SAM" id="Phobius"/>
    </source>
</evidence>
<feature type="signal peptide" evidence="3">
    <location>
        <begin position="1"/>
        <end position="29"/>
    </location>
</feature>
<accession>A0A026WAW5</accession>
<feature type="compositionally biased region" description="Low complexity" evidence="1">
    <location>
        <begin position="243"/>
        <end position="254"/>
    </location>
</feature>